<dbReference type="InterPro" id="IPR038603">
    <property type="entry name" value="Znf_FCS_sf"/>
</dbReference>
<dbReference type="Gene3D" id="3.30.60.160">
    <property type="match status" value="1"/>
</dbReference>
<name>A0A9X1P2F9_9HYPH</name>
<keyword evidence="2" id="KW-1185">Reference proteome</keyword>
<dbReference type="Proteomes" id="UP001139035">
    <property type="component" value="Unassembled WGS sequence"/>
</dbReference>
<gene>
    <name evidence="1" type="ORF">LZD57_13130</name>
</gene>
<protein>
    <submittedName>
        <fullName evidence="1">Uncharacterized protein</fullName>
    </submittedName>
</protein>
<dbReference type="RefSeq" id="WP_233719940.1">
    <property type="nucleotide sequence ID" value="NZ_JAJUWU010000013.1"/>
</dbReference>
<evidence type="ECO:0000313" key="2">
    <source>
        <dbReference type="Proteomes" id="UP001139035"/>
    </source>
</evidence>
<organism evidence="1 2">
    <name type="scientific">Jiella avicenniae</name>
    <dbReference type="NCBI Taxonomy" id="2907202"/>
    <lineage>
        <taxon>Bacteria</taxon>
        <taxon>Pseudomonadati</taxon>
        <taxon>Pseudomonadota</taxon>
        <taxon>Alphaproteobacteria</taxon>
        <taxon>Hyphomicrobiales</taxon>
        <taxon>Aurantimonadaceae</taxon>
        <taxon>Jiella</taxon>
    </lineage>
</organism>
<dbReference type="AlphaFoldDB" id="A0A9X1P2F9"/>
<dbReference type="EMBL" id="JAJUWU010000013">
    <property type="protein sequence ID" value="MCE7028936.1"/>
    <property type="molecule type" value="Genomic_DNA"/>
</dbReference>
<proteinExistence type="predicted"/>
<accession>A0A9X1P2F9</accession>
<reference evidence="1" key="1">
    <citation type="submission" date="2022-01" db="EMBL/GenBank/DDBJ databases">
        <title>Jiella avicenniae sp. nov., a novel endophytic bacterium isolated from bark of Avicennia marina.</title>
        <authorList>
            <person name="Tuo L."/>
        </authorList>
    </citation>
    <scope>NUCLEOTIDE SEQUENCE</scope>
    <source>
        <strain evidence="1">CBK1P-4</strain>
    </source>
</reference>
<evidence type="ECO:0000313" key="1">
    <source>
        <dbReference type="EMBL" id="MCE7028936.1"/>
    </source>
</evidence>
<comment type="caution">
    <text evidence="1">The sequence shown here is derived from an EMBL/GenBank/DDBJ whole genome shotgun (WGS) entry which is preliminary data.</text>
</comment>
<sequence length="317" mass="35431">MLQLTHTAMRIIRADQTRREAKAAAKAKAKFRQLNHQVMLRLVESAASILRTGEPTYFEFEGACRSGIRRSLIMQGWKWTDADNAAADVVSAALKQIGAVRPTWDQGQPECAANFSVEHYYCSRCGASIPDERKASGRAKFCSDLCTTAASLTKARLSGERRSLADYLAQISRTSAEEVRQRTGTCEQCNRPFIAHSGQLFCSVRCRGLAERSKPEVNCEQCGTVFRSRLNHGQRQKYCSKPCSDAAATGVERWRKPRPQVTCEGCGSVFSLKVVSRPRRFCSQSCANRKNNSDRARMRCEPVTEPQEWDFTAKGGR</sequence>